<reference evidence="5 6" key="1">
    <citation type="submission" date="2017-08" db="EMBL/GenBank/DDBJ databases">
        <title>Infants hospitalized years apart are colonized by the same room-sourced microbial strains.</title>
        <authorList>
            <person name="Brooks B."/>
            <person name="Olm M.R."/>
            <person name="Firek B.A."/>
            <person name="Baker R."/>
            <person name="Thomas B.C."/>
            <person name="Morowitz M.J."/>
            <person name="Banfield J.F."/>
        </authorList>
    </citation>
    <scope>NUCLEOTIDE SEQUENCE [LARGE SCALE GENOMIC DNA]</scope>
    <source>
        <strain evidence="5">S2_005_002_R2_34</strain>
    </source>
</reference>
<dbReference type="PANTHER" id="PTHR30024">
    <property type="entry name" value="ALIPHATIC SULFONATES-BINDING PROTEIN-RELATED"/>
    <property type="match status" value="1"/>
</dbReference>
<proteinExistence type="inferred from homology"/>
<dbReference type="SUPFAM" id="SSF53850">
    <property type="entry name" value="Periplasmic binding protein-like II"/>
    <property type="match status" value="1"/>
</dbReference>
<dbReference type="AlphaFoldDB" id="A0A2W5NBL8"/>
<evidence type="ECO:0000256" key="2">
    <source>
        <dbReference type="ARBA" id="ARBA00010742"/>
    </source>
</evidence>
<keyword evidence="3" id="KW-0732">Signal</keyword>
<evidence type="ECO:0000256" key="3">
    <source>
        <dbReference type="ARBA" id="ARBA00022729"/>
    </source>
</evidence>
<evidence type="ECO:0000313" key="6">
    <source>
        <dbReference type="Proteomes" id="UP000249185"/>
    </source>
</evidence>
<dbReference type="Gene3D" id="3.40.190.10">
    <property type="entry name" value="Periplasmic binding protein-like II"/>
    <property type="match status" value="2"/>
</dbReference>
<evidence type="ECO:0000259" key="4">
    <source>
        <dbReference type="Pfam" id="PF09084"/>
    </source>
</evidence>
<organism evidence="5 6">
    <name type="scientific">Rhodovulum sulfidophilum</name>
    <name type="common">Rhodobacter sulfidophilus</name>
    <dbReference type="NCBI Taxonomy" id="35806"/>
    <lineage>
        <taxon>Bacteria</taxon>
        <taxon>Pseudomonadati</taxon>
        <taxon>Pseudomonadota</taxon>
        <taxon>Alphaproteobacteria</taxon>
        <taxon>Rhodobacterales</taxon>
        <taxon>Paracoccaceae</taxon>
        <taxon>Rhodovulum</taxon>
    </lineage>
</organism>
<feature type="domain" description="SsuA/THI5-like" evidence="4">
    <location>
        <begin position="10"/>
        <end position="221"/>
    </location>
</feature>
<dbReference type="EMBL" id="QFPW01000013">
    <property type="protein sequence ID" value="PZQ48125.1"/>
    <property type="molecule type" value="Genomic_DNA"/>
</dbReference>
<accession>A0A2W5NBL8</accession>
<evidence type="ECO:0000313" key="5">
    <source>
        <dbReference type="EMBL" id="PZQ48125.1"/>
    </source>
</evidence>
<dbReference type="Proteomes" id="UP000249185">
    <property type="component" value="Unassembled WGS sequence"/>
</dbReference>
<name>A0A2W5NBL8_RHOSU</name>
<dbReference type="InterPro" id="IPR015168">
    <property type="entry name" value="SsuA/THI5"/>
</dbReference>
<comment type="similarity">
    <text evidence="2">Belongs to the bacterial solute-binding protein SsuA/TauA family.</text>
</comment>
<gene>
    <name evidence="5" type="ORF">DI556_14980</name>
</gene>
<sequence length="300" mass="31413">MEVIHSLFYSPLYIAKGQGYFAEEGIDFDLIAAQGSDKATAAILGGSADIALVGPETTVYVRTGKSPLKIRMFAGLTATDGSFLMAHEPIEDFDWSQVKGKTILSWREGSAPALFLRAALRENGIDPETDVEIVSNVAPAARAGAFMAGTADFGTFFEPDVSVMRATEGAEPLANIGSAVGAIDYTVFVASEDYIAENPAIVQGFTDAIAKAQDWIATAPAGEAARVLAPFFPGVDAGVLEASFERQRAAGVWKATPAIAPEAISALQDMLVAGGLMTEDQRQPFEALVAPEFAAGASGL</sequence>
<protein>
    <submittedName>
        <fullName evidence="5">ABC transporter substrate-binding protein</fullName>
    </submittedName>
</protein>
<dbReference type="Pfam" id="PF09084">
    <property type="entry name" value="NMT1"/>
    <property type="match status" value="1"/>
</dbReference>
<dbReference type="PANTHER" id="PTHR30024:SF47">
    <property type="entry name" value="TAURINE-BINDING PERIPLASMIC PROTEIN"/>
    <property type="match status" value="1"/>
</dbReference>
<comment type="subcellular location">
    <subcellularLocation>
        <location evidence="1">Periplasm</location>
    </subcellularLocation>
</comment>
<comment type="caution">
    <text evidence="5">The sequence shown here is derived from an EMBL/GenBank/DDBJ whole genome shotgun (WGS) entry which is preliminary data.</text>
</comment>
<evidence type="ECO:0000256" key="1">
    <source>
        <dbReference type="ARBA" id="ARBA00004418"/>
    </source>
</evidence>
<dbReference type="GO" id="GO:0042597">
    <property type="term" value="C:periplasmic space"/>
    <property type="evidence" value="ECO:0007669"/>
    <property type="project" value="UniProtKB-SubCell"/>
</dbReference>